<dbReference type="Proteomes" id="UP000663866">
    <property type="component" value="Unassembled WGS sequence"/>
</dbReference>
<name>A0A816QXU5_9BILA</name>
<dbReference type="EMBL" id="CAJOBF010009257">
    <property type="protein sequence ID" value="CAF4271708.1"/>
    <property type="molecule type" value="Genomic_DNA"/>
</dbReference>
<gene>
    <name evidence="5" type="ORF">OVN521_LOCUS14834</name>
    <name evidence="6" type="ORF">UXM345_LOCUS31846</name>
    <name evidence="3" type="ORF">WKI299_LOCUS12786</name>
    <name evidence="4" type="ORF">XDN619_LOCUS21259</name>
</gene>
<sequence length="403" mass="46799">MSASDDSDSSSNFDDADDSSDDGNNPTVLVAQEQWVKLIEFCSFKSKSDESVSKGVGIEKLCGATDTDFGDQEKVENGWIVTNNNNQGESFSVSFQTRVFINEIYIYESLNPGSIVQLEMLETQQNKWWTMWQRKTSPEIQPVAHNIFKPILRRYHIQSNTIRVTLNPRYTDRIGIQAIKIAGSNIFDANLNHRSLFQSMEKLYEQTLSNTNTDIQFIFDDKTVNAHRNILCCRSSYFRSLLLSDFLEKSQRKPIQLTDIDYETFLEILHFVYTGTYHQSISFDIAIKAMIYSNKINLLTAKNASIEHICRYLRLHHDYIINIYSLVKKMSPAFDLLLDYVYELCSEFLNDICKNEDFINLEKESMIDLICQGAQRRDAREQEKLKQMASYHENARNEEEEEE</sequence>
<dbReference type="EMBL" id="CAJNRF010004782">
    <property type="protein sequence ID" value="CAF2064482.1"/>
    <property type="molecule type" value="Genomic_DNA"/>
</dbReference>
<protein>
    <recommendedName>
        <fullName evidence="2">BTB domain-containing protein</fullName>
    </recommendedName>
</protein>
<feature type="compositionally biased region" description="Acidic residues" evidence="1">
    <location>
        <begin position="1"/>
        <end position="21"/>
    </location>
</feature>
<evidence type="ECO:0000313" key="6">
    <source>
        <dbReference type="EMBL" id="CAF4271708.1"/>
    </source>
</evidence>
<dbReference type="Pfam" id="PF00651">
    <property type="entry name" value="BTB"/>
    <property type="match status" value="1"/>
</dbReference>
<dbReference type="EMBL" id="CAJOBG010002297">
    <property type="protein sequence ID" value="CAF3997209.1"/>
    <property type="molecule type" value="Genomic_DNA"/>
</dbReference>
<evidence type="ECO:0000313" key="5">
    <source>
        <dbReference type="EMBL" id="CAF3997209.1"/>
    </source>
</evidence>
<organism evidence="3 7">
    <name type="scientific">Rotaria magnacalcarata</name>
    <dbReference type="NCBI Taxonomy" id="392030"/>
    <lineage>
        <taxon>Eukaryota</taxon>
        <taxon>Metazoa</taxon>
        <taxon>Spiralia</taxon>
        <taxon>Gnathifera</taxon>
        <taxon>Rotifera</taxon>
        <taxon>Eurotatoria</taxon>
        <taxon>Bdelloidea</taxon>
        <taxon>Philodinida</taxon>
        <taxon>Philodinidae</taxon>
        <taxon>Rotaria</taxon>
    </lineage>
</organism>
<evidence type="ECO:0000259" key="2">
    <source>
        <dbReference type="PROSITE" id="PS50097"/>
    </source>
</evidence>
<dbReference type="Proteomes" id="UP000663842">
    <property type="component" value="Unassembled WGS sequence"/>
</dbReference>
<dbReference type="PROSITE" id="PS50097">
    <property type="entry name" value="BTB"/>
    <property type="match status" value="1"/>
</dbReference>
<dbReference type="AlphaFoldDB" id="A0A816QXU5"/>
<feature type="region of interest" description="Disordered" evidence="1">
    <location>
        <begin position="1"/>
        <end position="26"/>
    </location>
</feature>
<dbReference type="PANTHER" id="PTHR24413">
    <property type="entry name" value="SPECKLE-TYPE POZ PROTEIN"/>
    <property type="match status" value="1"/>
</dbReference>
<proteinExistence type="predicted"/>
<dbReference type="Proteomes" id="UP000663856">
    <property type="component" value="Unassembled WGS sequence"/>
</dbReference>
<feature type="domain" description="BTB" evidence="2">
    <location>
        <begin position="213"/>
        <end position="281"/>
    </location>
</feature>
<dbReference type="SUPFAM" id="SSF54695">
    <property type="entry name" value="POZ domain"/>
    <property type="match status" value="1"/>
</dbReference>
<accession>A0A816QXU5</accession>
<dbReference type="InterPro" id="IPR000210">
    <property type="entry name" value="BTB/POZ_dom"/>
</dbReference>
<dbReference type="InterPro" id="IPR011333">
    <property type="entry name" value="SKP1/BTB/POZ_sf"/>
</dbReference>
<evidence type="ECO:0000256" key="1">
    <source>
        <dbReference type="SAM" id="MobiDB-lite"/>
    </source>
</evidence>
<dbReference type="EMBL" id="CAJNRG010009386">
    <property type="protein sequence ID" value="CAF2113500.1"/>
    <property type="molecule type" value="Genomic_DNA"/>
</dbReference>
<evidence type="ECO:0000313" key="4">
    <source>
        <dbReference type="EMBL" id="CAF2113500.1"/>
    </source>
</evidence>
<dbReference type="CDD" id="cd18186">
    <property type="entry name" value="BTB_POZ_ZBTB_KLHL-like"/>
    <property type="match status" value="1"/>
</dbReference>
<dbReference type="Proteomes" id="UP000663887">
    <property type="component" value="Unassembled WGS sequence"/>
</dbReference>
<keyword evidence="8" id="KW-1185">Reference proteome</keyword>
<evidence type="ECO:0000313" key="8">
    <source>
        <dbReference type="Proteomes" id="UP000663866"/>
    </source>
</evidence>
<reference evidence="3" key="1">
    <citation type="submission" date="2021-02" db="EMBL/GenBank/DDBJ databases">
        <authorList>
            <person name="Nowell W R."/>
        </authorList>
    </citation>
    <scope>NUCLEOTIDE SEQUENCE</scope>
</reference>
<dbReference type="Gene3D" id="3.30.710.10">
    <property type="entry name" value="Potassium Channel Kv1.1, Chain A"/>
    <property type="match status" value="1"/>
</dbReference>
<feature type="region of interest" description="Disordered" evidence="1">
    <location>
        <begin position="382"/>
        <end position="403"/>
    </location>
</feature>
<comment type="caution">
    <text evidence="3">The sequence shown here is derived from an EMBL/GenBank/DDBJ whole genome shotgun (WGS) entry which is preliminary data.</text>
</comment>
<evidence type="ECO:0000313" key="7">
    <source>
        <dbReference type="Proteomes" id="UP000663856"/>
    </source>
</evidence>
<dbReference type="SMART" id="SM00225">
    <property type="entry name" value="BTB"/>
    <property type="match status" value="1"/>
</dbReference>
<evidence type="ECO:0000313" key="3">
    <source>
        <dbReference type="EMBL" id="CAF2064482.1"/>
    </source>
</evidence>